<reference evidence="3 4" key="2">
    <citation type="submission" date="2017-04" db="EMBL/GenBank/DDBJ databases">
        <title>CpG methylation of centromeres and impact of large insertions on vertebrate speciation.</title>
        <authorList>
            <person name="Ichikawa K."/>
            <person name="Yoshimura J."/>
            <person name="Morishita S."/>
        </authorList>
    </citation>
    <scope>NUCLEOTIDE SEQUENCE</scope>
    <source>
        <strain evidence="3 4">HSOK</strain>
    </source>
</reference>
<dbReference type="PANTHER" id="PTHR24106">
    <property type="entry name" value="NACHT, LRR AND CARD DOMAINS-CONTAINING"/>
    <property type="match status" value="1"/>
</dbReference>
<dbReference type="Proteomes" id="UP000265200">
    <property type="component" value="Chromosome 1"/>
</dbReference>
<sequence length="272" mass="30058">NLFIDVSFIFLKLLQFPHRCSPECFKVENVTFSFLVANVSRLFPGRLSQCNIEPQGCAHLASALQENPSFLKYLDLSINPIRDEGAVQLSKKFNLSKLMNHCELTRLSCGGIGEALGLESSVLWELNLSNNPLSDKGFQLLCEGLKKSLIYLRTLNLSHCCLSDECCDELASGLASSDSRISELDLSGNELQDRGVKKLCVGLKSRSCTLTSLALRCCQLTSKSVTFLVAALKSNPQYLAELHLMGNSIEDSDVEGLLELIKNQKFALEMIE</sequence>
<dbReference type="SMART" id="SM00368">
    <property type="entry name" value="LRR_RI"/>
    <property type="match status" value="7"/>
</dbReference>
<dbReference type="Ensembl" id="ENSORLT00015017770.1">
    <property type="protein sequence ID" value="ENSORLP00015028958.1"/>
    <property type="gene ID" value="ENSORLG00015011859.1"/>
</dbReference>
<reference evidence="3" key="3">
    <citation type="submission" date="2025-08" db="UniProtKB">
        <authorList>
            <consortium name="Ensembl"/>
        </authorList>
    </citation>
    <scope>IDENTIFICATION</scope>
    <source>
        <strain evidence="3">HSOK</strain>
    </source>
</reference>
<proteinExistence type="predicted"/>
<protein>
    <submittedName>
        <fullName evidence="3">NACHT, LRR and PYD domains-containing protein 3</fullName>
    </submittedName>
</protein>
<evidence type="ECO:0000256" key="2">
    <source>
        <dbReference type="ARBA" id="ARBA00022737"/>
    </source>
</evidence>
<evidence type="ECO:0000313" key="4">
    <source>
        <dbReference type="Proteomes" id="UP000265200"/>
    </source>
</evidence>
<dbReference type="InterPro" id="IPR032675">
    <property type="entry name" value="LRR_dom_sf"/>
</dbReference>
<dbReference type="Pfam" id="PF13516">
    <property type="entry name" value="LRR_6"/>
    <property type="match status" value="6"/>
</dbReference>
<dbReference type="InterPro" id="IPR001611">
    <property type="entry name" value="Leu-rich_rpt"/>
</dbReference>
<dbReference type="InterPro" id="IPR051261">
    <property type="entry name" value="NLR"/>
</dbReference>
<evidence type="ECO:0000256" key="1">
    <source>
        <dbReference type="ARBA" id="ARBA00022614"/>
    </source>
</evidence>
<dbReference type="SUPFAM" id="SSF52047">
    <property type="entry name" value="RNI-like"/>
    <property type="match status" value="1"/>
</dbReference>
<name>A0A3P9J9X7_ORYLA</name>
<accession>A0A3P9J9X7</accession>
<evidence type="ECO:0000313" key="3">
    <source>
        <dbReference type="Ensembl" id="ENSORLP00015028958.1"/>
    </source>
</evidence>
<keyword evidence="2" id="KW-0677">Repeat</keyword>
<dbReference type="Gene3D" id="3.80.10.10">
    <property type="entry name" value="Ribonuclease Inhibitor"/>
    <property type="match status" value="2"/>
</dbReference>
<reference evidence="3" key="4">
    <citation type="submission" date="2025-09" db="UniProtKB">
        <authorList>
            <consortium name="Ensembl"/>
        </authorList>
    </citation>
    <scope>IDENTIFICATION</scope>
    <source>
        <strain evidence="3">HSOK</strain>
    </source>
</reference>
<organism evidence="3 4">
    <name type="scientific">Oryzias latipes</name>
    <name type="common">Japanese rice fish</name>
    <name type="synonym">Japanese killifish</name>
    <dbReference type="NCBI Taxonomy" id="8090"/>
    <lineage>
        <taxon>Eukaryota</taxon>
        <taxon>Metazoa</taxon>
        <taxon>Chordata</taxon>
        <taxon>Craniata</taxon>
        <taxon>Vertebrata</taxon>
        <taxon>Euteleostomi</taxon>
        <taxon>Actinopterygii</taxon>
        <taxon>Neopterygii</taxon>
        <taxon>Teleostei</taxon>
        <taxon>Neoteleostei</taxon>
        <taxon>Acanthomorphata</taxon>
        <taxon>Ovalentaria</taxon>
        <taxon>Atherinomorphae</taxon>
        <taxon>Beloniformes</taxon>
        <taxon>Adrianichthyidae</taxon>
        <taxon>Oryziinae</taxon>
        <taxon>Oryzias</taxon>
    </lineage>
</organism>
<keyword evidence="1" id="KW-0433">Leucine-rich repeat</keyword>
<dbReference type="AlphaFoldDB" id="A0A3P9J9X7"/>
<reference key="1">
    <citation type="journal article" date="2007" name="Nature">
        <title>The medaka draft genome and insights into vertebrate genome evolution.</title>
        <authorList>
            <person name="Kasahara M."/>
            <person name="Naruse K."/>
            <person name="Sasaki S."/>
            <person name="Nakatani Y."/>
            <person name="Qu W."/>
            <person name="Ahsan B."/>
            <person name="Yamada T."/>
            <person name="Nagayasu Y."/>
            <person name="Doi K."/>
            <person name="Kasai Y."/>
            <person name="Jindo T."/>
            <person name="Kobayashi D."/>
            <person name="Shimada A."/>
            <person name="Toyoda A."/>
            <person name="Kuroki Y."/>
            <person name="Fujiyama A."/>
            <person name="Sasaki T."/>
            <person name="Shimizu A."/>
            <person name="Asakawa S."/>
            <person name="Shimizu N."/>
            <person name="Hashimoto S."/>
            <person name="Yang J."/>
            <person name="Lee Y."/>
            <person name="Matsushima K."/>
            <person name="Sugano S."/>
            <person name="Sakaizumi M."/>
            <person name="Narita T."/>
            <person name="Ohishi K."/>
            <person name="Haga S."/>
            <person name="Ohta F."/>
            <person name="Nomoto H."/>
            <person name="Nogata K."/>
            <person name="Morishita T."/>
            <person name="Endo T."/>
            <person name="Shin-I T."/>
            <person name="Takeda H."/>
            <person name="Morishita S."/>
            <person name="Kohara Y."/>
        </authorList>
    </citation>
    <scope>NUCLEOTIDE SEQUENCE [LARGE SCALE GENOMIC DNA]</scope>
    <source>
        <strain>Hd-rR</strain>
    </source>
</reference>